<keyword evidence="2" id="KW-1185">Reference proteome</keyword>
<proteinExistence type="predicted"/>
<protein>
    <submittedName>
        <fullName evidence="1">Uncharacterized protein</fullName>
    </submittedName>
</protein>
<dbReference type="EMBL" id="JAQOUE010000002">
    <property type="protein sequence ID" value="MDT7043758.1"/>
    <property type="molecule type" value="Genomic_DNA"/>
</dbReference>
<sequence length="156" mass="17396">MNRPIKSSLFVYVLIAFLSGIMLSWLSQADQAIGQLEPRQFITTKGLQIVNDKGEPRASLFLWDGEHPALILGDKTCDRRLALTVRDREQAALTLFGENCKRRAVLETQTLGGPEFVLRDHQDVPRARIQLLADGTPTLTMYGPNGGLQWKAPLPN</sequence>
<dbReference type="RefSeq" id="WP_313834351.1">
    <property type="nucleotide sequence ID" value="NZ_JAQOUE010000002.1"/>
</dbReference>
<evidence type="ECO:0000313" key="1">
    <source>
        <dbReference type="EMBL" id="MDT7043758.1"/>
    </source>
</evidence>
<accession>A0ABU3KBH9</accession>
<dbReference type="Proteomes" id="UP001250932">
    <property type="component" value="Unassembled WGS sequence"/>
</dbReference>
<organism evidence="1 2">
    <name type="scientific">Candidatus Nitronereus thalassa</name>
    <dbReference type="NCBI Taxonomy" id="3020898"/>
    <lineage>
        <taxon>Bacteria</taxon>
        <taxon>Pseudomonadati</taxon>
        <taxon>Nitrospirota</taxon>
        <taxon>Nitrospiria</taxon>
        <taxon>Nitrospirales</taxon>
        <taxon>Nitrospiraceae</taxon>
        <taxon>Candidatus Nitronereus</taxon>
    </lineage>
</organism>
<comment type="caution">
    <text evidence="1">The sequence shown here is derived from an EMBL/GenBank/DDBJ whole genome shotgun (WGS) entry which is preliminary data.</text>
</comment>
<reference evidence="1 2" key="1">
    <citation type="journal article" date="2023" name="ISME J.">
        <title>Cultivation and genomic characterization of novel and ubiquitous marine nitrite-oxidizing bacteria from the Nitrospirales.</title>
        <authorList>
            <person name="Mueller A.J."/>
            <person name="Daebeler A."/>
            <person name="Herbold C.W."/>
            <person name="Kirkegaard R.H."/>
            <person name="Daims H."/>
        </authorList>
    </citation>
    <scope>NUCLEOTIDE SEQUENCE [LARGE SCALE GENOMIC DNA]</scope>
    <source>
        <strain evidence="1 2">EB</strain>
    </source>
</reference>
<gene>
    <name evidence="1" type="ORF">PPG34_15495</name>
</gene>
<name>A0ABU3KBH9_9BACT</name>
<evidence type="ECO:0000313" key="2">
    <source>
        <dbReference type="Proteomes" id="UP001250932"/>
    </source>
</evidence>